<dbReference type="VEuPathDB" id="VectorBase:LOC119167348"/>
<comment type="cofactor">
    <cofactor evidence="1">
        <name>a divalent metal cation</name>
        <dbReference type="ChEBI" id="CHEBI:60240"/>
    </cofactor>
</comment>
<reference evidence="9" key="1">
    <citation type="journal article" date="2020" name="Cell">
        <title>Large-Scale Comparative Analyses of Tick Genomes Elucidate Their Genetic Diversity and Vector Capacities.</title>
        <authorList>
            <consortium name="Tick Genome and Microbiome Consortium (TIGMIC)"/>
            <person name="Jia N."/>
            <person name="Wang J."/>
            <person name="Shi W."/>
            <person name="Du L."/>
            <person name="Sun Y."/>
            <person name="Zhan W."/>
            <person name="Jiang J.F."/>
            <person name="Wang Q."/>
            <person name="Zhang B."/>
            <person name="Ji P."/>
            <person name="Bell-Sakyi L."/>
            <person name="Cui X.M."/>
            <person name="Yuan T.T."/>
            <person name="Jiang B.G."/>
            <person name="Yang W.F."/>
            <person name="Lam T.T."/>
            <person name="Chang Q.C."/>
            <person name="Ding S.J."/>
            <person name="Wang X.J."/>
            <person name="Zhu J.G."/>
            <person name="Ruan X.D."/>
            <person name="Zhao L."/>
            <person name="Wei J.T."/>
            <person name="Ye R.Z."/>
            <person name="Que T.C."/>
            <person name="Du C.H."/>
            <person name="Zhou Y.H."/>
            <person name="Cheng J.X."/>
            <person name="Dai P.F."/>
            <person name="Guo W.B."/>
            <person name="Han X.H."/>
            <person name="Huang E.J."/>
            <person name="Li L.F."/>
            <person name="Wei W."/>
            <person name="Gao Y.C."/>
            <person name="Liu J.Z."/>
            <person name="Shao H.Z."/>
            <person name="Wang X."/>
            <person name="Wang C.C."/>
            <person name="Yang T.C."/>
            <person name="Huo Q.B."/>
            <person name="Li W."/>
            <person name="Chen H.Y."/>
            <person name="Chen S.E."/>
            <person name="Zhou L.G."/>
            <person name="Ni X.B."/>
            <person name="Tian J.H."/>
            <person name="Sheng Y."/>
            <person name="Liu T."/>
            <person name="Pan Y.S."/>
            <person name="Xia L.Y."/>
            <person name="Li J."/>
            <person name="Zhao F."/>
            <person name="Cao W.C."/>
        </authorList>
    </citation>
    <scope>NUCLEOTIDE SEQUENCE</scope>
    <source>
        <strain evidence="9">Rmic-2018</strain>
    </source>
</reference>
<organism evidence="9 10">
    <name type="scientific">Rhipicephalus microplus</name>
    <name type="common">Cattle tick</name>
    <name type="synonym">Boophilus microplus</name>
    <dbReference type="NCBI Taxonomy" id="6941"/>
    <lineage>
        <taxon>Eukaryota</taxon>
        <taxon>Metazoa</taxon>
        <taxon>Ecdysozoa</taxon>
        <taxon>Arthropoda</taxon>
        <taxon>Chelicerata</taxon>
        <taxon>Arachnida</taxon>
        <taxon>Acari</taxon>
        <taxon>Parasitiformes</taxon>
        <taxon>Ixodida</taxon>
        <taxon>Ixodoidea</taxon>
        <taxon>Ixodidae</taxon>
        <taxon>Rhipicephalinae</taxon>
        <taxon>Rhipicephalus</taxon>
        <taxon>Boophilus</taxon>
    </lineage>
</organism>
<keyword evidence="4" id="KW-0540">Nuclease</keyword>
<reference evidence="9" key="2">
    <citation type="submission" date="2021-09" db="EMBL/GenBank/DDBJ databases">
        <authorList>
            <person name="Jia N."/>
            <person name="Wang J."/>
            <person name="Shi W."/>
            <person name="Du L."/>
            <person name="Sun Y."/>
            <person name="Zhan W."/>
            <person name="Jiang J."/>
            <person name="Wang Q."/>
            <person name="Zhang B."/>
            <person name="Ji P."/>
            <person name="Sakyi L.B."/>
            <person name="Cui X."/>
            <person name="Yuan T."/>
            <person name="Jiang B."/>
            <person name="Yang W."/>
            <person name="Lam T.T.-Y."/>
            <person name="Chang Q."/>
            <person name="Ding S."/>
            <person name="Wang X."/>
            <person name="Zhu J."/>
            <person name="Ruan X."/>
            <person name="Zhao L."/>
            <person name="Wei J."/>
            <person name="Que T."/>
            <person name="Du C."/>
            <person name="Cheng J."/>
            <person name="Dai P."/>
            <person name="Han X."/>
            <person name="Huang E."/>
            <person name="Gao Y."/>
            <person name="Liu J."/>
            <person name="Shao H."/>
            <person name="Ye R."/>
            <person name="Li L."/>
            <person name="Wei W."/>
            <person name="Wang X."/>
            <person name="Wang C."/>
            <person name="Huo Q."/>
            <person name="Li W."/>
            <person name="Guo W."/>
            <person name="Chen H."/>
            <person name="Chen S."/>
            <person name="Zhou L."/>
            <person name="Zhou L."/>
            <person name="Ni X."/>
            <person name="Tian J."/>
            <person name="Zhou Y."/>
            <person name="Sheng Y."/>
            <person name="Liu T."/>
            <person name="Pan Y."/>
            <person name="Xia L."/>
            <person name="Li J."/>
            <person name="Zhao F."/>
            <person name="Cao W."/>
        </authorList>
    </citation>
    <scope>NUCLEOTIDE SEQUENCE</scope>
    <source>
        <strain evidence="9">Rmic-2018</strain>
        <tissue evidence="9">Larvae</tissue>
    </source>
</reference>
<comment type="subcellular location">
    <subcellularLocation>
        <location evidence="2">Nucleus</location>
    </subcellularLocation>
</comment>
<evidence type="ECO:0000256" key="1">
    <source>
        <dbReference type="ARBA" id="ARBA00001968"/>
    </source>
</evidence>
<comment type="caution">
    <text evidence="9">The sequence shown here is derived from an EMBL/GenBank/DDBJ whole genome shotgun (WGS) entry which is preliminary data.</text>
</comment>
<dbReference type="Proteomes" id="UP000821866">
    <property type="component" value="Unassembled WGS sequence"/>
</dbReference>
<keyword evidence="10" id="KW-1185">Reference proteome</keyword>
<evidence type="ECO:0000256" key="3">
    <source>
        <dbReference type="ARBA" id="ARBA00006958"/>
    </source>
</evidence>
<accession>A0A9J6D1B6</accession>
<dbReference type="AlphaFoldDB" id="A0A9J6D1B6"/>
<dbReference type="GO" id="GO:0016787">
    <property type="term" value="F:hydrolase activity"/>
    <property type="evidence" value="ECO:0007669"/>
    <property type="project" value="UniProtKB-KW"/>
</dbReference>
<proteinExistence type="inferred from homology"/>
<evidence type="ECO:0000256" key="4">
    <source>
        <dbReference type="ARBA" id="ARBA00022722"/>
    </source>
</evidence>
<dbReference type="EMBL" id="JABSTU010003787">
    <property type="protein sequence ID" value="KAH7964640.1"/>
    <property type="molecule type" value="Genomic_DNA"/>
</dbReference>
<dbReference type="GO" id="GO:0004518">
    <property type="term" value="F:nuclease activity"/>
    <property type="evidence" value="ECO:0007669"/>
    <property type="project" value="UniProtKB-KW"/>
</dbReference>
<dbReference type="PANTHER" id="PTHR22930">
    <property type="match status" value="1"/>
</dbReference>
<dbReference type="GO" id="GO:0046872">
    <property type="term" value="F:metal ion binding"/>
    <property type="evidence" value="ECO:0007669"/>
    <property type="project" value="UniProtKB-KW"/>
</dbReference>
<dbReference type="GO" id="GO:0005634">
    <property type="term" value="C:nucleus"/>
    <property type="evidence" value="ECO:0007669"/>
    <property type="project" value="UniProtKB-SubCell"/>
</dbReference>
<evidence type="ECO:0000256" key="7">
    <source>
        <dbReference type="ARBA" id="ARBA00023242"/>
    </source>
</evidence>
<evidence type="ECO:0000313" key="10">
    <source>
        <dbReference type="Proteomes" id="UP000821866"/>
    </source>
</evidence>
<feature type="domain" description="DDE Tnp4" evidence="8">
    <location>
        <begin position="199"/>
        <end position="361"/>
    </location>
</feature>
<gene>
    <name evidence="9" type="ORF">HPB51_027135</name>
</gene>
<comment type="similarity">
    <text evidence="3">Belongs to the HARBI1 family.</text>
</comment>
<keyword evidence="6" id="KW-0378">Hydrolase</keyword>
<evidence type="ECO:0000256" key="2">
    <source>
        <dbReference type="ARBA" id="ARBA00004123"/>
    </source>
</evidence>
<dbReference type="Pfam" id="PF13359">
    <property type="entry name" value="DDE_Tnp_4"/>
    <property type="match status" value="1"/>
</dbReference>
<protein>
    <recommendedName>
        <fullName evidence="8">DDE Tnp4 domain-containing protein</fullName>
    </recommendedName>
</protein>
<dbReference type="InterPro" id="IPR045249">
    <property type="entry name" value="HARBI1-like"/>
</dbReference>
<evidence type="ECO:0000256" key="6">
    <source>
        <dbReference type="ARBA" id="ARBA00022801"/>
    </source>
</evidence>
<name>A0A9J6D1B6_RHIMP</name>
<dbReference type="InterPro" id="IPR027806">
    <property type="entry name" value="HARBI1_dom"/>
</dbReference>
<keyword evidence="7" id="KW-0539">Nucleus</keyword>
<sequence length="421" mass="47288">MSQRRDRAKATVEVGLALVALGSIEDELNAAKARVMSLKQRLVMNSFILTASALSPRAINRERWAYARNERWFEDTLPLLGYGHFKQCFRVSPATFRFIVDSLRPSLERVTTNMRECIAVEKVVAIGLLKLCSVAEDRVVASVFGVGRSTVNGIYKEFCEAIVSVLESDWIKMLSPSEMAEHIREFMTVSDFPQAVGALDGCHFPVSPPQEHATDYYNYKGWYSIILLALVDHKYRFRFINVGASGRCHDSHVYQMSSLSSMVEGPLFKAPVVTIGGVAVPPLVLCDQAFPLTPNLIKSFGHNTPLSAEQKNFNYHISRVRRVVENAFGRLKARFRFTSKRMECDIANVRLVIRARCVLNNICEHFSDAVQLQWLQEVKQSDSQLPQPGRSSDSQIGNAVSVRSALVDHLSQRMQTQAARS</sequence>
<dbReference type="PANTHER" id="PTHR22930:SF85">
    <property type="entry name" value="GH03217P-RELATED"/>
    <property type="match status" value="1"/>
</dbReference>
<evidence type="ECO:0000256" key="5">
    <source>
        <dbReference type="ARBA" id="ARBA00022723"/>
    </source>
</evidence>
<evidence type="ECO:0000313" key="9">
    <source>
        <dbReference type="EMBL" id="KAH7964640.1"/>
    </source>
</evidence>
<keyword evidence="5" id="KW-0479">Metal-binding</keyword>
<evidence type="ECO:0000259" key="8">
    <source>
        <dbReference type="Pfam" id="PF13359"/>
    </source>
</evidence>